<feature type="compositionally biased region" description="Pro residues" evidence="7">
    <location>
        <begin position="199"/>
        <end position="218"/>
    </location>
</feature>
<feature type="region of interest" description="Disordered" evidence="7">
    <location>
        <begin position="196"/>
        <end position="234"/>
    </location>
</feature>
<dbReference type="OrthoDB" id="6407164at2759"/>
<dbReference type="Gene3D" id="2.40.290.10">
    <property type="match status" value="1"/>
</dbReference>
<evidence type="ECO:0000256" key="4">
    <source>
        <dbReference type="ARBA" id="ARBA00023054"/>
    </source>
</evidence>
<evidence type="ECO:0000256" key="1">
    <source>
        <dbReference type="ARBA" id="ARBA00004123"/>
    </source>
</evidence>
<evidence type="ECO:0000256" key="2">
    <source>
        <dbReference type="ARBA" id="ARBA00022884"/>
    </source>
</evidence>
<sequence length="426" mass="45711">MFMYLPSPDPIPYPIHSHGSRSRLCLECAISCESFRQLPKLPSPGMVHSPFAPASTSPALPPRSAVPRFPLSPAPPAHDKHSPPVNASRASPFPMQAHLGSSARPSPKPQDVSDVAAVPLDLHRRSPATPAADEHIQTRRGTPNHLPPHPPSIVSAAMPQAIPLPTHLPHYAPSPLTVEMARMGYEPQYHISMPFVSAGPPPSPGPIGLPPRRPPSPPLTFHRPSPASPPLSGGPHDGSLLTLLKMYPMVWRGCLGLKNQNASVAMHFVSGDPDIARSALPTDDRLNEIPVLRIAQRMRLEPNQLDGVARKMQTSNEYCMILALPCGRDQDDVLNQSTQLRTGFITYLQLKQAAGIVNICSPGSDQASHVIHIFPPCDFANVNLARAAPDLLHSVADIAHLVIVITTTTNCPSPIPPSSGATNGPY</sequence>
<keyword evidence="2" id="KW-0694">RNA-binding</keyword>
<protein>
    <submittedName>
        <fullName evidence="8">Uncharacterized protein</fullName>
    </submittedName>
</protein>
<gene>
    <name evidence="8" type="ORF">CTOB1V02_LOCUS9046</name>
</gene>
<proteinExistence type="predicted"/>
<keyword evidence="4" id="KW-0175">Coiled coil</keyword>
<keyword evidence="5" id="KW-0804">Transcription</keyword>
<evidence type="ECO:0000313" key="8">
    <source>
        <dbReference type="EMBL" id="CAD7231194.1"/>
    </source>
</evidence>
<feature type="region of interest" description="Disordered" evidence="7">
    <location>
        <begin position="49"/>
        <end position="150"/>
    </location>
</feature>
<dbReference type="Pfam" id="PF07744">
    <property type="entry name" value="SPOC"/>
    <property type="match status" value="1"/>
</dbReference>
<reference evidence="8" key="1">
    <citation type="submission" date="2020-11" db="EMBL/GenBank/DDBJ databases">
        <authorList>
            <person name="Tran Van P."/>
        </authorList>
    </citation>
    <scope>NUCLEOTIDE SEQUENCE</scope>
</reference>
<dbReference type="InterPro" id="IPR016194">
    <property type="entry name" value="SPOC-like_C_dom_sf"/>
</dbReference>
<evidence type="ECO:0000256" key="5">
    <source>
        <dbReference type="ARBA" id="ARBA00023163"/>
    </source>
</evidence>
<dbReference type="CDD" id="cd21543">
    <property type="entry name" value="SPOC_SHARP"/>
    <property type="match status" value="1"/>
</dbReference>
<organism evidence="8">
    <name type="scientific">Cyprideis torosa</name>
    <dbReference type="NCBI Taxonomy" id="163714"/>
    <lineage>
        <taxon>Eukaryota</taxon>
        <taxon>Metazoa</taxon>
        <taxon>Ecdysozoa</taxon>
        <taxon>Arthropoda</taxon>
        <taxon>Crustacea</taxon>
        <taxon>Oligostraca</taxon>
        <taxon>Ostracoda</taxon>
        <taxon>Podocopa</taxon>
        <taxon>Podocopida</taxon>
        <taxon>Cytherocopina</taxon>
        <taxon>Cytheroidea</taxon>
        <taxon>Cytherideidae</taxon>
        <taxon>Cyprideis</taxon>
    </lineage>
</organism>
<accession>A0A7R8WHY0</accession>
<dbReference type="InterPro" id="IPR010912">
    <property type="entry name" value="SPOC_met"/>
</dbReference>
<keyword evidence="3" id="KW-0805">Transcription regulation</keyword>
<dbReference type="GO" id="GO:0003723">
    <property type="term" value="F:RNA binding"/>
    <property type="evidence" value="ECO:0007669"/>
    <property type="project" value="UniProtKB-KW"/>
</dbReference>
<dbReference type="InterPro" id="IPR012921">
    <property type="entry name" value="SPOC_C"/>
</dbReference>
<dbReference type="EMBL" id="OB663274">
    <property type="protein sequence ID" value="CAD7231194.1"/>
    <property type="molecule type" value="Genomic_DNA"/>
</dbReference>
<keyword evidence="6" id="KW-0539">Nucleus</keyword>
<dbReference type="AlphaFoldDB" id="A0A7R8WHY0"/>
<dbReference type="PROSITE" id="PS50917">
    <property type="entry name" value="SPOC"/>
    <property type="match status" value="1"/>
</dbReference>
<comment type="subcellular location">
    <subcellularLocation>
        <location evidence="1">Nucleus</location>
    </subcellularLocation>
</comment>
<evidence type="ECO:0000256" key="3">
    <source>
        <dbReference type="ARBA" id="ARBA00023015"/>
    </source>
</evidence>
<name>A0A7R8WHY0_9CRUS</name>
<dbReference type="FunFam" id="2.40.290.10:FF:000002">
    <property type="entry name" value="Spen family transcriptional repressor"/>
    <property type="match status" value="1"/>
</dbReference>
<dbReference type="GO" id="GO:0005634">
    <property type="term" value="C:nucleus"/>
    <property type="evidence" value="ECO:0007669"/>
    <property type="project" value="UniProtKB-SubCell"/>
</dbReference>
<dbReference type="SUPFAM" id="SSF100939">
    <property type="entry name" value="SPOC domain-like"/>
    <property type="match status" value="1"/>
</dbReference>
<evidence type="ECO:0000256" key="6">
    <source>
        <dbReference type="ARBA" id="ARBA00023242"/>
    </source>
</evidence>
<evidence type="ECO:0000256" key="7">
    <source>
        <dbReference type="SAM" id="MobiDB-lite"/>
    </source>
</evidence>